<dbReference type="EMBL" id="JACZZA010000017">
    <property type="protein sequence ID" value="MBE1162818.1"/>
    <property type="molecule type" value="Genomic_DNA"/>
</dbReference>
<name>A0ABR9GFL2_9GAMM</name>
<dbReference type="Proteomes" id="UP000651010">
    <property type="component" value="Unassembled WGS sequence"/>
</dbReference>
<reference evidence="1 2" key="1">
    <citation type="submission" date="2020-09" db="EMBL/GenBank/DDBJ databases">
        <title>Dyella sp. 7MK23 isolated from forest soil.</title>
        <authorList>
            <person name="Fu J."/>
        </authorList>
    </citation>
    <scope>NUCLEOTIDE SEQUENCE [LARGE SCALE GENOMIC DNA]</scope>
    <source>
        <strain evidence="1 2">7MK23</strain>
    </source>
</reference>
<protein>
    <submittedName>
        <fullName evidence="1">Uncharacterized protein</fullName>
    </submittedName>
</protein>
<evidence type="ECO:0000313" key="2">
    <source>
        <dbReference type="Proteomes" id="UP000651010"/>
    </source>
</evidence>
<proteinExistence type="predicted"/>
<sequence>MTVSVYLHEKCGAIGTIVHGMTTSSVSQSVTHATNSGERDPIIPIAGRLRIDAGCGLFDLMNLSRASHLLNNAAIPARVCVAAVGLNNNANNNTRHHGWAGV</sequence>
<comment type="caution">
    <text evidence="1">The sequence shown here is derived from an EMBL/GenBank/DDBJ whole genome shotgun (WGS) entry which is preliminary data.</text>
</comment>
<accession>A0ABR9GFL2</accession>
<dbReference type="RefSeq" id="WP_192557663.1">
    <property type="nucleotide sequence ID" value="NZ_JACZZA010000017.1"/>
</dbReference>
<keyword evidence="2" id="KW-1185">Reference proteome</keyword>
<gene>
    <name evidence="1" type="ORF">IGX34_20735</name>
</gene>
<evidence type="ECO:0000313" key="1">
    <source>
        <dbReference type="EMBL" id="MBE1162818.1"/>
    </source>
</evidence>
<organism evidence="1 2">
    <name type="scientific">Dyella acidiphila</name>
    <dbReference type="NCBI Taxonomy" id="2775866"/>
    <lineage>
        <taxon>Bacteria</taxon>
        <taxon>Pseudomonadati</taxon>
        <taxon>Pseudomonadota</taxon>
        <taxon>Gammaproteobacteria</taxon>
        <taxon>Lysobacterales</taxon>
        <taxon>Rhodanobacteraceae</taxon>
        <taxon>Dyella</taxon>
    </lineage>
</organism>